<proteinExistence type="predicted"/>
<reference evidence="3 4" key="1">
    <citation type="submission" date="2019-08" db="EMBL/GenBank/DDBJ databases">
        <title>In-depth cultivation of the pig gut microbiome towards novel bacterial diversity and tailored functional studies.</title>
        <authorList>
            <person name="Wylensek D."/>
            <person name="Hitch T.C.A."/>
            <person name="Clavel T."/>
        </authorList>
    </citation>
    <scope>NUCLEOTIDE SEQUENCE [LARGE SCALE GENOMIC DNA]</scope>
    <source>
        <strain evidence="3 4">BSM-380-WT-5A</strain>
    </source>
</reference>
<evidence type="ECO:0000313" key="4">
    <source>
        <dbReference type="Proteomes" id="UP000440513"/>
    </source>
</evidence>
<evidence type="ECO:0000313" key="3">
    <source>
        <dbReference type="EMBL" id="MST66965.1"/>
    </source>
</evidence>
<dbReference type="Gene3D" id="3.40.220.10">
    <property type="entry name" value="Leucine Aminopeptidase, subunit E, domain 1"/>
    <property type="match status" value="1"/>
</dbReference>
<accession>A0A7X2P4G5</accession>
<keyword evidence="1" id="KW-0472">Membrane</keyword>
<dbReference type="InterPro" id="IPR045535">
    <property type="entry name" value="ThsA_Macro"/>
</dbReference>
<comment type="caution">
    <text evidence="3">The sequence shown here is derived from an EMBL/GenBank/DDBJ whole genome shotgun (WGS) entry which is preliminary data.</text>
</comment>
<keyword evidence="4" id="KW-1185">Reference proteome</keyword>
<feature type="domain" description="Thoeris protein ThsA Macro" evidence="2">
    <location>
        <begin position="92"/>
        <end position="273"/>
    </location>
</feature>
<keyword evidence="1" id="KW-1133">Transmembrane helix</keyword>
<dbReference type="Pfam" id="PF20016">
    <property type="entry name" value="ThsA_Macro"/>
    <property type="match status" value="1"/>
</dbReference>
<feature type="transmembrane region" description="Helical" evidence="1">
    <location>
        <begin position="25"/>
        <end position="46"/>
    </location>
</feature>
<sequence length="312" mass="36148">MKHIRNWGCKVKYILKFTIQRFWKIIENVLTLLGIILTVGECVLLMFNSNIIYTWMHDYVIWILGGCIIISFWKNKVYLNYEYFLKGTDVKINLQVSDVLNAKAAIVIPTNTTFDTKMEDEFISVSSVQGQFQKKYFANNIGTLDNLIEKGLEGYAYEKIDRTHSKDKKYPLGTVSKVTYAGKHYYFVAIADVNEYGKTVNTKFENVQIALEGLWSHLESRGHIENLAIPLLGTGRAGIKEASRKKVIQEIIFSFVASAKERKITENLQICIHPLDLEHKDLELDKLNEYLHYMCEYRYVDNNDKKEGVMIK</sequence>
<feature type="transmembrane region" description="Helical" evidence="1">
    <location>
        <begin position="52"/>
        <end position="73"/>
    </location>
</feature>
<protein>
    <recommendedName>
        <fullName evidence="2">Thoeris protein ThsA Macro domain-containing protein</fullName>
    </recommendedName>
</protein>
<dbReference type="AlphaFoldDB" id="A0A7X2P4G5"/>
<dbReference type="RefSeq" id="WP_154432471.1">
    <property type="nucleotide sequence ID" value="NZ_VUMS01000016.1"/>
</dbReference>
<keyword evidence="1" id="KW-0812">Transmembrane</keyword>
<evidence type="ECO:0000256" key="1">
    <source>
        <dbReference type="SAM" id="Phobius"/>
    </source>
</evidence>
<evidence type="ECO:0000259" key="2">
    <source>
        <dbReference type="Pfam" id="PF20016"/>
    </source>
</evidence>
<name>A0A7X2P4G5_9FIRM</name>
<dbReference type="InterPro" id="IPR043472">
    <property type="entry name" value="Macro_dom-like"/>
</dbReference>
<gene>
    <name evidence="3" type="ORF">FYJ57_09575</name>
</gene>
<dbReference type="EMBL" id="VUMS01000016">
    <property type="protein sequence ID" value="MST66965.1"/>
    <property type="molecule type" value="Genomic_DNA"/>
</dbReference>
<organism evidence="3 4">
    <name type="scientific">Oliverpabstia intestinalis</name>
    <dbReference type="NCBI Taxonomy" id="2606633"/>
    <lineage>
        <taxon>Bacteria</taxon>
        <taxon>Bacillati</taxon>
        <taxon>Bacillota</taxon>
        <taxon>Clostridia</taxon>
        <taxon>Lachnospirales</taxon>
        <taxon>Lachnospiraceae</taxon>
        <taxon>Oliverpabstia</taxon>
    </lineage>
</organism>
<dbReference type="Proteomes" id="UP000440513">
    <property type="component" value="Unassembled WGS sequence"/>
</dbReference>
<dbReference type="SUPFAM" id="SSF52949">
    <property type="entry name" value="Macro domain-like"/>
    <property type="match status" value="1"/>
</dbReference>